<protein>
    <submittedName>
        <fullName evidence="2">Uncharacterized protein</fullName>
    </submittedName>
</protein>
<sequence>MGMHISDRQYREQHERRVSRNREQREAQLREVEQRAQEFNRRLAARRGAEVRQAKR</sequence>
<evidence type="ECO:0000256" key="1">
    <source>
        <dbReference type="SAM" id="MobiDB-lite"/>
    </source>
</evidence>
<comment type="caution">
    <text evidence="2">The sequence shown here is derived from an EMBL/GenBank/DDBJ whole genome shotgun (WGS) entry which is preliminary data.</text>
</comment>
<dbReference type="RefSeq" id="WP_203999017.1">
    <property type="nucleotide sequence ID" value="NZ_BOOZ01000003.1"/>
</dbReference>
<evidence type="ECO:0000313" key="2">
    <source>
        <dbReference type="EMBL" id="GIJ07298.1"/>
    </source>
</evidence>
<dbReference type="Proteomes" id="UP000647017">
    <property type="component" value="Unassembled WGS sequence"/>
</dbReference>
<gene>
    <name evidence="2" type="ORF">Van01_05120</name>
</gene>
<proteinExistence type="predicted"/>
<name>A0ABQ4HNT5_9ACTN</name>
<organism evidence="2 3">
    <name type="scientific">Micromonospora andamanensis</name>
    <dbReference type="NCBI Taxonomy" id="1287068"/>
    <lineage>
        <taxon>Bacteria</taxon>
        <taxon>Bacillati</taxon>
        <taxon>Actinomycetota</taxon>
        <taxon>Actinomycetes</taxon>
        <taxon>Micromonosporales</taxon>
        <taxon>Micromonosporaceae</taxon>
        <taxon>Micromonospora</taxon>
    </lineage>
</organism>
<reference evidence="2 3" key="1">
    <citation type="submission" date="2021-01" db="EMBL/GenBank/DDBJ databases">
        <title>Whole genome shotgun sequence of Verrucosispora andamanensis NBRC 109075.</title>
        <authorList>
            <person name="Komaki H."/>
            <person name="Tamura T."/>
        </authorList>
    </citation>
    <scope>NUCLEOTIDE SEQUENCE [LARGE SCALE GENOMIC DNA]</scope>
    <source>
        <strain evidence="2 3">NBRC 109075</strain>
    </source>
</reference>
<accession>A0ABQ4HNT5</accession>
<feature type="region of interest" description="Disordered" evidence="1">
    <location>
        <begin position="1"/>
        <end position="31"/>
    </location>
</feature>
<dbReference type="EMBL" id="BOOZ01000003">
    <property type="protein sequence ID" value="GIJ07298.1"/>
    <property type="molecule type" value="Genomic_DNA"/>
</dbReference>
<evidence type="ECO:0000313" key="3">
    <source>
        <dbReference type="Proteomes" id="UP000647017"/>
    </source>
</evidence>
<keyword evidence="3" id="KW-1185">Reference proteome</keyword>